<evidence type="ECO:0000313" key="3">
    <source>
        <dbReference type="EMBL" id="MBO1752768.1"/>
    </source>
</evidence>
<accession>A0A939RWM3</accession>
<dbReference type="SUPFAM" id="SSF53474">
    <property type="entry name" value="alpha/beta-Hydrolases"/>
    <property type="match status" value="1"/>
</dbReference>
<sequence length="287" mass="29816">MARDAGGRGVGAASPWRRAGLVLVAALAVVAVLIGLFWALQRQLMYHPDATPVGEVADRVDGAEDVVLQTEDGLDLGAWLVPPQGGDRETAVLYLPGNGGNRAGRLETAQAIAAHGFTVLLVDYRGYGGNPGSPSEEGLAHDARAAVALLRDRGFEPARTLYVGESIGTGVASGLVVTDPPAGVLLRSPFTSFAEVVDGHAPFPARRLVRDEYPSAADLRSSDVPVTILYGDADGVVPPRLSAELATQVPNLVDEVVVPGAGHNDSLWFGEFLAEAVVALADVAVSD</sequence>
<dbReference type="Proteomes" id="UP000664209">
    <property type="component" value="Unassembled WGS sequence"/>
</dbReference>
<dbReference type="InterPro" id="IPR022742">
    <property type="entry name" value="Hydrolase_4"/>
</dbReference>
<dbReference type="InterPro" id="IPR029058">
    <property type="entry name" value="AB_hydrolase_fold"/>
</dbReference>
<dbReference type="EMBL" id="JAGEMK010000007">
    <property type="protein sequence ID" value="MBO1752768.1"/>
    <property type="molecule type" value="Genomic_DNA"/>
</dbReference>
<evidence type="ECO:0000259" key="2">
    <source>
        <dbReference type="Pfam" id="PF12146"/>
    </source>
</evidence>
<reference evidence="3" key="1">
    <citation type="submission" date="2021-03" db="EMBL/GenBank/DDBJ databases">
        <title>Actinotalea soli sp. nov., isolated from soil.</title>
        <authorList>
            <person name="Ping W."/>
            <person name="Zhang J."/>
        </authorList>
    </citation>
    <scope>NUCLEOTIDE SEQUENCE</scope>
    <source>
        <strain evidence="3">BY-33</strain>
    </source>
</reference>
<dbReference type="Gene3D" id="3.40.50.1820">
    <property type="entry name" value="alpha/beta hydrolase"/>
    <property type="match status" value="1"/>
</dbReference>
<feature type="transmembrane region" description="Helical" evidence="1">
    <location>
        <begin position="21"/>
        <end position="40"/>
    </location>
</feature>
<keyword evidence="1" id="KW-0472">Membrane</keyword>
<feature type="domain" description="Serine aminopeptidase S33" evidence="2">
    <location>
        <begin position="91"/>
        <end position="195"/>
    </location>
</feature>
<dbReference type="PANTHER" id="PTHR12277">
    <property type="entry name" value="ALPHA/BETA HYDROLASE DOMAIN-CONTAINING PROTEIN"/>
    <property type="match status" value="1"/>
</dbReference>
<comment type="caution">
    <text evidence="3">The sequence shown here is derived from an EMBL/GenBank/DDBJ whole genome shotgun (WGS) entry which is preliminary data.</text>
</comment>
<dbReference type="AlphaFoldDB" id="A0A939RWM3"/>
<dbReference type="Pfam" id="PF12146">
    <property type="entry name" value="Hydrolase_4"/>
    <property type="match status" value="1"/>
</dbReference>
<dbReference type="GO" id="GO:0016787">
    <property type="term" value="F:hydrolase activity"/>
    <property type="evidence" value="ECO:0007669"/>
    <property type="project" value="UniProtKB-KW"/>
</dbReference>
<protein>
    <submittedName>
        <fullName evidence="3">Alpha/beta hydrolase</fullName>
    </submittedName>
</protein>
<name>A0A939RWM3_9CELL</name>
<evidence type="ECO:0000256" key="1">
    <source>
        <dbReference type="SAM" id="Phobius"/>
    </source>
</evidence>
<dbReference type="RefSeq" id="WP_208056442.1">
    <property type="nucleotide sequence ID" value="NZ_JAGEMK010000007.1"/>
</dbReference>
<evidence type="ECO:0000313" key="4">
    <source>
        <dbReference type="Proteomes" id="UP000664209"/>
    </source>
</evidence>
<keyword evidence="1" id="KW-0812">Transmembrane</keyword>
<organism evidence="3 4">
    <name type="scientific">Actinotalea soli</name>
    <dbReference type="NCBI Taxonomy" id="2819234"/>
    <lineage>
        <taxon>Bacteria</taxon>
        <taxon>Bacillati</taxon>
        <taxon>Actinomycetota</taxon>
        <taxon>Actinomycetes</taxon>
        <taxon>Micrococcales</taxon>
        <taxon>Cellulomonadaceae</taxon>
        <taxon>Actinotalea</taxon>
    </lineage>
</organism>
<proteinExistence type="predicted"/>
<keyword evidence="4" id="KW-1185">Reference proteome</keyword>
<keyword evidence="1" id="KW-1133">Transmembrane helix</keyword>
<dbReference type="PANTHER" id="PTHR12277:SF79">
    <property type="entry name" value="XAA-PRO DIPEPTIDYL-PEPTIDASE-RELATED"/>
    <property type="match status" value="1"/>
</dbReference>
<gene>
    <name evidence="3" type="ORF">J4G33_13225</name>
</gene>
<keyword evidence="3" id="KW-0378">Hydrolase</keyword>